<protein>
    <submittedName>
        <fullName evidence="3">Uncharacterized protein</fullName>
    </submittedName>
</protein>
<reference evidence="3 4" key="1">
    <citation type="submission" date="2023-08" db="EMBL/GenBank/DDBJ databases">
        <title>Transcriptome Analysis of Halomonas alkalicola CICC 11012s to Identify the Genes Involved in Alkaline Tolerances.</title>
        <authorList>
            <person name="Zhai L."/>
        </authorList>
    </citation>
    <scope>NUCLEOTIDE SEQUENCE [LARGE SCALE GENOMIC DNA]</scope>
    <source>
        <strain evidence="3 4">CICC 11012s</strain>
    </source>
</reference>
<dbReference type="RefSeq" id="WP_305501567.1">
    <property type="nucleotide sequence ID" value="NZ_CP131913.1"/>
</dbReference>
<sequence length="93" mass="8595">MIKQTFAIAAIAGLLASPLALAQQDADQAPAEPNVPAQAETAPQAAPQAGGASGLAQSLGVSQTALTVGIGAAIAVGIGVAASGGSSSGTGTN</sequence>
<proteinExistence type="predicted"/>
<accession>A0ABY9H5T9</accession>
<name>A0ABY9H5T9_9GAMM</name>
<feature type="region of interest" description="Disordered" evidence="1">
    <location>
        <begin position="25"/>
        <end position="54"/>
    </location>
</feature>
<evidence type="ECO:0000313" key="4">
    <source>
        <dbReference type="Proteomes" id="UP001235344"/>
    </source>
</evidence>
<dbReference type="Proteomes" id="UP001235344">
    <property type="component" value="Chromosome"/>
</dbReference>
<feature type="chain" id="PRO_5047313596" evidence="2">
    <location>
        <begin position="23"/>
        <end position="93"/>
    </location>
</feature>
<organism evidence="3 4">
    <name type="scientific">Halomonas alkalicola</name>
    <dbReference type="NCBI Taxonomy" id="1930622"/>
    <lineage>
        <taxon>Bacteria</taxon>
        <taxon>Pseudomonadati</taxon>
        <taxon>Pseudomonadota</taxon>
        <taxon>Gammaproteobacteria</taxon>
        <taxon>Oceanospirillales</taxon>
        <taxon>Halomonadaceae</taxon>
        <taxon>Halomonas</taxon>
    </lineage>
</organism>
<keyword evidence="2" id="KW-0732">Signal</keyword>
<evidence type="ECO:0000256" key="2">
    <source>
        <dbReference type="SAM" id="SignalP"/>
    </source>
</evidence>
<gene>
    <name evidence="3" type="ORF">B6N23_02150</name>
</gene>
<feature type="signal peptide" evidence="2">
    <location>
        <begin position="1"/>
        <end position="22"/>
    </location>
</feature>
<keyword evidence="4" id="KW-1185">Reference proteome</keyword>
<evidence type="ECO:0000313" key="3">
    <source>
        <dbReference type="EMBL" id="WLI73763.1"/>
    </source>
</evidence>
<dbReference type="EMBL" id="CP131913">
    <property type="protein sequence ID" value="WLI73763.1"/>
    <property type="molecule type" value="Genomic_DNA"/>
</dbReference>
<evidence type="ECO:0000256" key="1">
    <source>
        <dbReference type="SAM" id="MobiDB-lite"/>
    </source>
</evidence>